<dbReference type="Pfam" id="PF19050">
    <property type="entry name" value="PhoD_2"/>
    <property type="match status" value="2"/>
</dbReference>
<feature type="compositionally biased region" description="Polar residues" evidence="1">
    <location>
        <begin position="139"/>
        <end position="150"/>
    </location>
</feature>
<organism evidence="3 4">
    <name type="scientific">Apiospora arundinis</name>
    <dbReference type="NCBI Taxonomy" id="335852"/>
    <lineage>
        <taxon>Eukaryota</taxon>
        <taxon>Fungi</taxon>
        <taxon>Dikarya</taxon>
        <taxon>Ascomycota</taxon>
        <taxon>Pezizomycotina</taxon>
        <taxon>Sordariomycetes</taxon>
        <taxon>Xylariomycetidae</taxon>
        <taxon>Amphisphaeriales</taxon>
        <taxon>Apiosporaceae</taxon>
        <taxon>Apiospora</taxon>
    </lineage>
</organism>
<comment type="caution">
    <text evidence="3">The sequence shown here is derived from an EMBL/GenBank/DDBJ whole genome shotgun (WGS) entry which is preliminary data.</text>
</comment>
<feature type="compositionally biased region" description="Basic and acidic residues" evidence="1">
    <location>
        <begin position="104"/>
        <end position="114"/>
    </location>
</feature>
<feature type="compositionally biased region" description="Polar residues" evidence="1">
    <location>
        <begin position="159"/>
        <end position="168"/>
    </location>
</feature>
<feature type="region of interest" description="Disordered" evidence="1">
    <location>
        <begin position="514"/>
        <end position="545"/>
    </location>
</feature>
<feature type="compositionally biased region" description="Low complexity" evidence="1">
    <location>
        <begin position="1363"/>
        <end position="1377"/>
    </location>
</feature>
<reference evidence="3 4" key="1">
    <citation type="journal article" date="2024" name="IMA Fungus">
        <title>Apiospora arundinis, a panoply of carbohydrate-active enzymes and secondary metabolites.</title>
        <authorList>
            <person name="Sorensen T."/>
            <person name="Petersen C."/>
            <person name="Muurmann A.T."/>
            <person name="Christiansen J.V."/>
            <person name="Brundto M.L."/>
            <person name="Overgaard C.K."/>
            <person name="Boysen A.T."/>
            <person name="Wollenberg R.D."/>
            <person name="Larsen T.O."/>
            <person name="Sorensen J.L."/>
            <person name="Nielsen K.L."/>
            <person name="Sondergaard T.E."/>
        </authorList>
    </citation>
    <scope>NUCLEOTIDE SEQUENCE [LARGE SCALE GENOMIC DNA]</scope>
    <source>
        <strain evidence="3 4">AAU 773</strain>
    </source>
</reference>
<evidence type="ECO:0000313" key="3">
    <source>
        <dbReference type="EMBL" id="KAK8851509.1"/>
    </source>
</evidence>
<feature type="compositionally biased region" description="Pro residues" evidence="1">
    <location>
        <begin position="526"/>
        <end position="536"/>
    </location>
</feature>
<feature type="domain" description="PhoD-like phosphatase" evidence="2">
    <location>
        <begin position="1143"/>
        <end position="1304"/>
    </location>
</feature>
<feature type="region of interest" description="Disordered" evidence="1">
    <location>
        <begin position="1498"/>
        <end position="1541"/>
    </location>
</feature>
<feature type="compositionally biased region" description="Low complexity" evidence="1">
    <location>
        <begin position="1633"/>
        <end position="1642"/>
    </location>
</feature>
<dbReference type="Proteomes" id="UP001390339">
    <property type="component" value="Unassembled WGS sequence"/>
</dbReference>
<feature type="compositionally biased region" description="Acidic residues" evidence="1">
    <location>
        <begin position="1427"/>
        <end position="1441"/>
    </location>
</feature>
<feature type="domain" description="PhoD-like phosphatase" evidence="2">
    <location>
        <begin position="883"/>
        <end position="1137"/>
    </location>
</feature>
<dbReference type="EMBL" id="JAPCWZ010000009">
    <property type="protein sequence ID" value="KAK8851509.1"/>
    <property type="molecule type" value="Genomic_DNA"/>
</dbReference>
<feature type="region of interest" description="Disordered" evidence="1">
    <location>
        <begin position="199"/>
        <end position="440"/>
    </location>
</feature>
<feature type="region of interest" description="Disordered" evidence="1">
    <location>
        <begin position="1"/>
        <end position="170"/>
    </location>
</feature>
<keyword evidence="4" id="KW-1185">Reference proteome</keyword>
<dbReference type="InterPro" id="IPR038607">
    <property type="entry name" value="PhoD-like_sf"/>
</dbReference>
<feature type="compositionally biased region" description="Polar residues" evidence="1">
    <location>
        <begin position="347"/>
        <end position="363"/>
    </location>
</feature>
<feature type="compositionally biased region" description="Basic and acidic residues" evidence="1">
    <location>
        <begin position="1350"/>
        <end position="1359"/>
    </location>
</feature>
<feature type="compositionally biased region" description="Polar residues" evidence="1">
    <location>
        <begin position="36"/>
        <end position="55"/>
    </location>
</feature>
<dbReference type="PANTHER" id="PTHR46689:SF1">
    <property type="entry name" value="PHOD-LIKE PHOSPHATASE DOMAIN-CONTAINING PROTEIN"/>
    <property type="match status" value="1"/>
</dbReference>
<dbReference type="InterPro" id="IPR043904">
    <property type="entry name" value="PhoD_2-like"/>
</dbReference>
<proteinExistence type="predicted"/>
<feature type="region of interest" description="Disordered" evidence="1">
    <location>
        <begin position="1600"/>
        <end position="1714"/>
    </location>
</feature>
<evidence type="ECO:0000313" key="4">
    <source>
        <dbReference type="Proteomes" id="UP001390339"/>
    </source>
</evidence>
<feature type="compositionally biased region" description="Acidic residues" evidence="1">
    <location>
        <begin position="1622"/>
        <end position="1632"/>
    </location>
</feature>
<evidence type="ECO:0000259" key="2">
    <source>
        <dbReference type="Pfam" id="PF19050"/>
    </source>
</evidence>
<gene>
    <name evidence="3" type="ORF">PGQ11_013988</name>
</gene>
<sequence length="1714" mass="191448">MSGPAPAPYWGQLPVSKVRRSSGDDYSPSHSRKQSLDVTSHPQPRSNRTSLQTAHTDAPTDLSYSPLASPVASTFNASGLAPRPSSQSYAHHDPSDRRKRRSARYHDDLLDDTARATPPAAPDVPRAPPISYKNLYDNGRTSPYTFTASGQPGPPPSALQRSMAQSRATDADADIHHNYPSERQPGAADLESSLQDFDEEDELAAKRAARAASAAAREDVARTNPTRQSSGRVRMPFDDPNPSRRRGSQRQPFADDRSPLQKLELTLDSITKEEKRARVEAAERRAREKAARNAAAATAQPDTGHGASQQEYQPSQPQVHFRKRRASVGQEDQRRVVVEDPVEAIPSSATKNTPSRNPSTPRSQIPVPKNRNIPASEKSDLPQRKLSFRERAAKNDVNLPEGVSGASPTSSPHTTPGGGIALVRNGSNKLKKNPPGDPWYSQRVEAEERFPTVNHRSDEPEEMLHASRWAALSHDDGYERAMSGGKSYDMDEAEDNSPMRARDPAIGAIGVNRSVSLGPDGRPLPSVRPLPVPPKPATTKSVKFPDQAYGTPLHAEDDLDNPEHHRFRDFMHHENLQPGHGLYRPPNYLDEWKKGTVGTLGGALLDITAEVPAPPESGDIDGAWWENKDIKDHRDGKGRRRGSMSNRPKKAEAFDGEYDDTHAPTRFKPPLHLKCGPLLRYCGLRHEKTPTRNNRNGTVVDKEIWRGSVMIVTQDADSSYDIVPILRLFVQPIELLPPPPAELRGEQALLPEYVDPIAGIPKLGRKGETLYVRPVEHLEEAKDMSMLDPDDGLFEITRSAPDFDNNAPAAPGSFTERRKRIEVDGEKLGKYKDVRGFRLHAERGCTFWRFNIEVELREHQQRIAYRINRGPSLGFWVPGKGQAMNIMFHSCNGFSSSVKPDDFSGPDPMWRDVLNNHQTRPFHVMIGGGDQIYNDAVMRETKLFREWLEIKNPLHKDNAPFTQEMQDEVEHFYLERYSMWFSQGLFGLANSQIPMVNMYDDHDIIDGFGSYPDHFMRSPVFSGLGAVAFKYYMLFQHQSLMEETEQSEPSWVLGCEPGPYIEELSHSMFMSLGSGLALLAVDARTERTRDEVVREDTWKKLVDRCYAEISKGQTRHLLVLLGVPIAYPRLVWLENILTSRLMDPVKALGKAGLLGNLLNNFDGGVEVLDDLDDHWTAKNHKEERKYVIEDLQDLAADKSVRVTILSGDVHLAAIGQFYSNPKLKLAKHKDFRYMPNIISSAIVNTPPPDLLADVLNKRNKIHHFDKETDEDMIPIFNTGVDGKPRNNKRLLPHRNWCSIREYVPGHTPPSTPTPEDSEYTLDATPAGSKTNIFRRLSFSKNNRGPAYRPDTLEEKDRSRPPMASSGGLFRSLSRRASTSGSEKRPGKLMRTLSLGRGDTENPKPGFFARRFSSSKKRDDGGINGSWGDDDYSEEAMYDDEYTPPLPQPPPHQQQRRARPTAAMDGAGPSNDKLARMGLRGGAGHASEFEVGDDAYFTARPPQRSYTQPAGHSGDYTPSPPLERPRPFHRTPTGLSVKQLRKNPQRYEVDVEGGLEVTLNVEVNSRDPAGITVPYRMLIPRLEYEYQGEDPDGDEAVAAAAAAEQQQQQQRQQGEYSYSDEAAVFDDDGEDAGIEGANYQPEPQRQPPPPPARRGSIKRWFSGRRSNSMSEGTGGGSAGAYRDHRWSEDSYGNQRPDPHQTAAAYSEYWNRPGHN</sequence>
<feature type="region of interest" description="Disordered" evidence="1">
    <location>
        <begin position="1302"/>
        <end position="1477"/>
    </location>
</feature>
<dbReference type="CDD" id="cd07389">
    <property type="entry name" value="MPP_PhoD"/>
    <property type="match status" value="1"/>
</dbReference>
<dbReference type="PANTHER" id="PTHR46689">
    <property type="entry name" value="MEMBRANE PROTEIN, PUTATIVE-RELATED"/>
    <property type="match status" value="1"/>
</dbReference>
<dbReference type="Gene3D" id="3.60.21.70">
    <property type="entry name" value="PhoD-like phosphatase"/>
    <property type="match status" value="1"/>
</dbReference>
<accession>A0ABR2HRI6</accession>
<protein>
    <recommendedName>
        <fullName evidence="2">PhoD-like phosphatase domain-containing protein</fullName>
    </recommendedName>
</protein>
<dbReference type="InterPro" id="IPR018946">
    <property type="entry name" value="PhoD-like_MPP"/>
</dbReference>
<evidence type="ECO:0000256" key="1">
    <source>
        <dbReference type="SAM" id="MobiDB-lite"/>
    </source>
</evidence>
<feature type="compositionally biased region" description="Polar residues" evidence="1">
    <location>
        <begin position="306"/>
        <end position="318"/>
    </location>
</feature>
<name>A0ABR2HRI6_9PEZI</name>
<feature type="compositionally biased region" description="Basic and acidic residues" evidence="1">
    <location>
        <begin position="377"/>
        <end position="394"/>
    </location>
</feature>
<feature type="compositionally biased region" description="Pro residues" evidence="1">
    <location>
        <begin position="119"/>
        <end position="128"/>
    </location>
</feature>
<feature type="compositionally biased region" description="Basic and acidic residues" evidence="1">
    <location>
        <begin position="270"/>
        <end position="291"/>
    </location>
</feature>
<feature type="compositionally biased region" description="Low complexity" evidence="1">
    <location>
        <begin position="1600"/>
        <end position="1612"/>
    </location>
</feature>